<name>A0A916W5R0_9HYPH</name>
<feature type="region of interest" description="Disordered" evidence="1">
    <location>
        <begin position="137"/>
        <end position="178"/>
    </location>
</feature>
<dbReference type="Proteomes" id="UP000636264">
    <property type="component" value="Unassembled WGS sequence"/>
</dbReference>
<reference evidence="2" key="2">
    <citation type="submission" date="2020-09" db="EMBL/GenBank/DDBJ databases">
        <authorList>
            <person name="Sun Q."/>
            <person name="Zhou Y."/>
        </authorList>
    </citation>
    <scope>NUCLEOTIDE SEQUENCE</scope>
    <source>
        <strain evidence="2">CGMCC 1.15320</strain>
    </source>
</reference>
<dbReference type="RefSeq" id="WP_188721182.1">
    <property type="nucleotide sequence ID" value="NZ_BMIF01000006.1"/>
</dbReference>
<dbReference type="EMBL" id="BMIF01000006">
    <property type="protein sequence ID" value="GGA68377.1"/>
    <property type="molecule type" value="Genomic_DNA"/>
</dbReference>
<dbReference type="AlphaFoldDB" id="A0A916W5R0"/>
<organism evidence="2 3">
    <name type="scientific">Nitratireductor aestuarii</name>
    <dbReference type="NCBI Taxonomy" id="1735103"/>
    <lineage>
        <taxon>Bacteria</taxon>
        <taxon>Pseudomonadati</taxon>
        <taxon>Pseudomonadota</taxon>
        <taxon>Alphaproteobacteria</taxon>
        <taxon>Hyphomicrobiales</taxon>
        <taxon>Phyllobacteriaceae</taxon>
        <taxon>Nitratireductor</taxon>
    </lineage>
</organism>
<evidence type="ECO:0000256" key="1">
    <source>
        <dbReference type="SAM" id="MobiDB-lite"/>
    </source>
</evidence>
<evidence type="ECO:0000313" key="2">
    <source>
        <dbReference type="EMBL" id="GGA68377.1"/>
    </source>
</evidence>
<sequence length="178" mass="19182">MTMLQRVPLIVALLAITSSLSFGMEESLSVRERPLSDYAALRERPLFSPDRTAPTKFVAPEPEPVVVEPEPEPEPEPIPAAAPDWQLIGVVRSGRFNSATFISPAETNAFTLRMGESREGWTLKVVGQFEVKLDGAGGRATLGFSDEAGGGGGEEGEWSQQPWNPVPQGESAQYEQGG</sequence>
<protein>
    <submittedName>
        <fullName evidence="2">Uncharacterized protein</fullName>
    </submittedName>
</protein>
<reference evidence="2" key="1">
    <citation type="journal article" date="2014" name="Int. J. Syst. Evol. Microbiol.">
        <title>Complete genome sequence of Corynebacterium casei LMG S-19264T (=DSM 44701T), isolated from a smear-ripened cheese.</title>
        <authorList>
            <consortium name="US DOE Joint Genome Institute (JGI-PGF)"/>
            <person name="Walter F."/>
            <person name="Albersmeier A."/>
            <person name="Kalinowski J."/>
            <person name="Ruckert C."/>
        </authorList>
    </citation>
    <scope>NUCLEOTIDE SEQUENCE</scope>
    <source>
        <strain evidence="2">CGMCC 1.15320</strain>
    </source>
</reference>
<accession>A0A916W5R0</accession>
<keyword evidence="3" id="KW-1185">Reference proteome</keyword>
<gene>
    <name evidence="2" type="ORF">GCM10011385_22770</name>
</gene>
<comment type="caution">
    <text evidence="2">The sequence shown here is derived from an EMBL/GenBank/DDBJ whole genome shotgun (WGS) entry which is preliminary data.</text>
</comment>
<proteinExistence type="predicted"/>
<evidence type="ECO:0000313" key="3">
    <source>
        <dbReference type="Proteomes" id="UP000636264"/>
    </source>
</evidence>